<protein>
    <submittedName>
        <fullName evidence="2">Uncharacterized protein</fullName>
    </submittedName>
</protein>
<dbReference type="EMBL" id="NIGF01000006">
    <property type="protein sequence ID" value="PQV64236.1"/>
    <property type="molecule type" value="Genomic_DNA"/>
</dbReference>
<keyword evidence="1" id="KW-0472">Membrane</keyword>
<keyword evidence="1" id="KW-0812">Transmembrane</keyword>
<dbReference type="AlphaFoldDB" id="A0A2S8STY0"/>
<keyword evidence="1" id="KW-1133">Transmembrane helix</keyword>
<keyword evidence="3" id="KW-1185">Reference proteome</keyword>
<evidence type="ECO:0000313" key="2">
    <source>
        <dbReference type="EMBL" id="PQV64236.1"/>
    </source>
</evidence>
<accession>A0A2S8STY0</accession>
<reference evidence="2 3" key="1">
    <citation type="journal article" date="2018" name="Syst. Appl. Microbiol.">
        <title>Abditibacterium utsteinense sp. nov., the first cultivated member of candidate phylum FBP, isolated from ice-free Antarctic soil samples.</title>
        <authorList>
            <person name="Tahon G."/>
            <person name="Tytgat B."/>
            <person name="Lebbe L."/>
            <person name="Carlier A."/>
            <person name="Willems A."/>
        </authorList>
    </citation>
    <scope>NUCLEOTIDE SEQUENCE [LARGE SCALE GENOMIC DNA]</scope>
    <source>
        <strain evidence="2 3">LMG 29911</strain>
    </source>
</reference>
<gene>
    <name evidence="2" type="ORF">B1R32_10682</name>
</gene>
<name>A0A2S8STY0_9BACT</name>
<evidence type="ECO:0000256" key="1">
    <source>
        <dbReference type="SAM" id="Phobius"/>
    </source>
</evidence>
<dbReference type="InParanoid" id="A0A2S8STY0"/>
<evidence type="ECO:0000313" key="3">
    <source>
        <dbReference type="Proteomes" id="UP000237684"/>
    </source>
</evidence>
<dbReference type="Proteomes" id="UP000237684">
    <property type="component" value="Unassembled WGS sequence"/>
</dbReference>
<organism evidence="2 3">
    <name type="scientific">Abditibacterium utsteinense</name>
    <dbReference type="NCBI Taxonomy" id="1960156"/>
    <lineage>
        <taxon>Bacteria</taxon>
        <taxon>Pseudomonadati</taxon>
        <taxon>Abditibacteriota</taxon>
        <taxon>Abditibacteriia</taxon>
        <taxon>Abditibacteriales</taxon>
        <taxon>Abditibacteriaceae</taxon>
        <taxon>Abditibacterium</taxon>
    </lineage>
</organism>
<feature type="transmembrane region" description="Helical" evidence="1">
    <location>
        <begin position="6"/>
        <end position="26"/>
    </location>
</feature>
<proteinExistence type="predicted"/>
<sequence>MGFPDLTLVYPLFFPVVLVMVCRDVVAKAPRVTYFRRMPPSYGF</sequence>
<comment type="caution">
    <text evidence="2">The sequence shown here is derived from an EMBL/GenBank/DDBJ whole genome shotgun (WGS) entry which is preliminary data.</text>
</comment>